<reference evidence="1" key="1">
    <citation type="submission" date="2021-06" db="EMBL/GenBank/DDBJ databases">
        <title>Description of novel taxa of the family Lachnospiraceae.</title>
        <authorList>
            <person name="Chaplin A.V."/>
            <person name="Sokolova S.R."/>
            <person name="Pikina A.P."/>
            <person name="Korzhanova M."/>
            <person name="Belova V."/>
            <person name="Korostin D."/>
            <person name="Efimov B.A."/>
        </authorList>
    </citation>
    <scope>NUCLEOTIDE SEQUENCE</scope>
    <source>
        <strain evidence="1">ASD5720</strain>
    </source>
</reference>
<dbReference type="EMBL" id="JAHQCW010000009">
    <property type="protein sequence ID" value="MBU9736437.1"/>
    <property type="molecule type" value="Genomic_DNA"/>
</dbReference>
<comment type="caution">
    <text evidence="1">The sequence shown here is derived from an EMBL/GenBank/DDBJ whole genome shotgun (WGS) entry which is preliminary data.</text>
</comment>
<sequence>MSCPELVVMLTHNDVTVKNSKEIFLEAKDAPCGYWGFKEVGLPPEEMKDLVRCMKDAGKTTFMEIVAKTEEDCSKAVKLGIESGFDAILGTVYYDSILEMVKEHHITYFPFIGERYTESIRGTIEELKEEAACLAEKDGVTGINVAAYRYDGNVEELLTAISDTVKKVNKPLSIVGSINSYERLDMVKKFNPRTYTIGGAFFENKFGETFSEQIETVQNYMKKGER</sequence>
<accession>A0A949JZ75</accession>
<name>A0A949JZ75_9FIRM</name>
<dbReference type="SUPFAM" id="SSF51412">
    <property type="entry name" value="Inosine monophosphate dehydrogenase (IMPDH)"/>
    <property type="match status" value="1"/>
</dbReference>
<proteinExistence type="predicted"/>
<gene>
    <name evidence="1" type="ORF">KTH89_07805</name>
</gene>
<protein>
    <recommendedName>
        <fullName evidence="3">4-hydroxythreonine-4-phosphate dehydrogenase</fullName>
    </recommendedName>
</protein>
<dbReference type="RefSeq" id="WP_158347201.1">
    <property type="nucleotide sequence ID" value="NZ_JAHQCW010000009.1"/>
</dbReference>
<evidence type="ECO:0000313" key="2">
    <source>
        <dbReference type="Proteomes" id="UP000712157"/>
    </source>
</evidence>
<organism evidence="1 2">
    <name type="scientific">Diplocloster agilis</name>
    <dbReference type="NCBI Taxonomy" id="2850323"/>
    <lineage>
        <taxon>Bacteria</taxon>
        <taxon>Bacillati</taxon>
        <taxon>Bacillota</taxon>
        <taxon>Clostridia</taxon>
        <taxon>Lachnospirales</taxon>
        <taxon>Lachnospiraceae</taxon>
        <taxon>Diplocloster</taxon>
    </lineage>
</organism>
<dbReference type="Proteomes" id="UP000712157">
    <property type="component" value="Unassembled WGS sequence"/>
</dbReference>
<evidence type="ECO:0008006" key="3">
    <source>
        <dbReference type="Google" id="ProtNLM"/>
    </source>
</evidence>
<dbReference type="AlphaFoldDB" id="A0A949JZ75"/>
<keyword evidence="2" id="KW-1185">Reference proteome</keyword>
<evidence type="ECO:0000313" key="1">
    <source>
        <dbReference type="EMBL" id="MBU9736437.1"/>
    </source>
</evidence>